<evidence type="ECO:0000313" key="2">
    <source>
        <dbReference type="EMBL" id="VDP18716.1"/>
    </source>
</evidence>
<feature type="compositionally biased region" description="Basic and acidic residues" evidence="1">
    <location>
        <begin position="71"/>
        <end position="81"/>
    </location>
</feature>
<reference evidence="2" key="1">
    <citation type="submission" date="2018-11" db="EMBL/GenBank/DDBJ databases">
        <authorList>
            <consortium name="Pathogen Informatics"/>
        </authorList>
    </citation>
    <scope>NUCLEOTIDE SEQUENCE [LARGE SCALE GENOMIC DNA]</scope>
</reference>
<feature type="compositionally biased region" description="Basic and acidic residues" evidence="1">
    <location>
        <begin position="39"/>
        <end position="48"/>
    </location>
</feature>
<feature type="compositionally biased region" description="Basic and acidic residues" evidence="1">
    <location>
        <begin position="95"/>
        <end position="105"/>
    </location>
</feature>
<feature type="compositionally biased region" description="Basic residues" evidence="1">
    <location>
        <begin position="1"/>
        <end position="13"/>
    </location>
</feature>
<name>A0A3P8FHW3_HELPZ</name>
<feature type="compositionally biased region" description="Basic residues" evidence="1">
    <location>
        <begin position="55"/>
        <end position="66"/>
    </location>
</feature>
<dbReference type="AlphaFoldDB" id="A0A3P8FHW3"/>
<gene>
    <name evidence="2" type="ORF">HPBE_LOCUS20190</name>
</gene>
<feature type="compositionally biased region" description="Pro residues" evidence="1">
    <location>
        <begin position="334"/>
        <end position="347"/>
    </location>
</feature>
<proteinExistence type="predicted"/>
<sequence length="359" mass="39574">MSPSRRSKKRRKIKENETSSQKGFKEKAKRKTGSVDASQSDKNKKDKTTGSSRSVSKKSRRKKKKGGSLEGSKKSEKDRSTKGSRRSKKASSKWGKREGDSDKSSSRGSVRTAKESSPSSRKARHKIVSVRSAMAHPLSSNKETRSSPEPAEPWYVMAEDVTQQSTSAEQEVERIEKVKSEQFAKSHGSSGSLQADPCVAVGQDAPPSKQISRKEKTSSKKMRRMKKKKKKTSAEGDPRPNNDVESLVQLGIFRRRQAFKAQTANSFGTAQAGNDEVKNAAAKDDEVLLKGIGQLDEAARVSAGRSNNARRQSRPKHRPGKESRGSKKGAWDSNPPPSDPSPFPPPREQSAELQRQVFD</sequence>
<feature type="compositionally biased region" description="Basic and acidic residues" evidence="1">
    <location>
        <begin position="171"/>
        <end position="184"/>
    </location>
</feature>
<protein>
    <submittedName>
        <fullName evidence="2">Uncharacterized protein</fullName>
    </submittedName>
</protein>
<feature type="compositionally biased region" description="Basic and acidic residues" evidence="1">
    <location>
        <begin position="232"/>
        <end position="242"/>
    </location>
</feature>
<feature type="compositionally biased region" description="Basic residues" evidence="1">
    <location>
        <begin position="219"/>
        <end position="231"/>
    </location>
</feature>
<accession>A0A3P8FHW3</accession>
<evidence type="ECO:0000256" key="1">
    <source>
        <dbReference type="SAM" id="MobiDB-lite"/>
    </source>
</evidence>
<organism evidence="2">
    <name type="scientific">Heligmosomoides polygyrus</name>
    <name type="common">Parasitic roundworm</name>
    <dbReference type="NCBI Taxonomy" id="6339"/>
    <lineage>
        <taxon>Eukaryota</taxon>
        <taxon>Metazoa</taxon>
        <taxon>Ecdysozoa</taxon>
        <taxon>Nematoda</taxon>
        <taxon>Chromadorea</taxon>
        <taxon>Rhabditida</taxon>
        <taxon>Rhabditina</taxon>
        <taxon>Rhabditomorpha</taxon>
        <taxon>Strongyloidea</taxon>
        <taxon>Heligmosomidae</taxon>
        <taxon>Heligmosomoides</taxon>
    </lineage>
</organism>
<feature type="region of interest" description="Disordered" evidence="1">
    <location>
        <begin position="294"/>
        <end position="359"/>
    </location>
</feature>
<feature type="region of interest" description="Disordered" evidence="1">
    <location>
        <begin position="1"/>
        <end position="248"/>
    </location>
</feature>
<dbReference type="EMBL" id="UZAH01031943">
    <property type="protein sequence ID" value="VDP18716.1"/>
    <property type="molecule type" value="Genomic_DNA"/>
</dbReference>
<feature type="compositionally biased region" description="Basic residues" evidence="1">
    <location>
        <begin position="82"/>
        <end position="91"/>
    </location>
</feature>